<feature type="active site" evidence="7">
    <location>
        <position position="71"/>
    </location>
</feature>
<evidence type="ECO:0000256" key="3">
    <source>
        <dbReference type="ARBA" id="ARBA00009370"/>
    </source>
</evidence>
<dbReference type="InterPro" id="IPR019533">
    <property type="entry name" value="Peptidase_S26"/>
</dbReference>
<accession>A0A1H0NIS8</accession>
<proteinExistence type="inferred from homology"/>
<gene>
    <name evidence="10" type="ORF">SAMN05216347_103110</name>
</gene>
<dbReference type="EC" id="3.4.21.89" evidence="4 8"/>
<evidence type="ECO:0000256" key="6">
    <source>
        <dbReference type="ARBA" id="ARBA00022801"/>
    </source>
</evidence>
<feature type="domain" description="Peptidase S26" evidence="9">
    <location>
        <begin position="42"/>
        <end position="195"/>
    </location>
</feature>
<dbReference type="PRINTS" id="PR00727">
    <property type="entry name" value="LEADERPTASE"/>
</dbReference>
<dbReference type="AlphaFoldDB" id="A0A1H0NIS8"/>
<comment type="subcellular location">
    <subcellularLocation>
        <location evidence="2">Cell membrane</location>
        <topology evidence="2">Single-pass type II membrane protein</topology>
    </subcellularLocation>
    <subcellularLocation>
        <location evidence="8">Membrane</location>
        <topology evidence="8">Single-pass type II membrane protein</topology>
    </subcellularLocation>
</comment>
<dbReference type="GO" id="GO:0005886">
    <property type="term" value="C:plasma membrane"/>
    <property type="evidence" value="ECO:0007669"/>
    <property type="project" value="UniProtKB-SubCell"/>
</dbReference>
<dbReference type="EMBL" id="FNJK01000003">
    <property type="protein sequence ID" value="SDO92240.1"/>
    <property type="molecule type" value="Genomic_DNA"/>
</dbReference>
<keyword evidence="8" id="KW-1133">Transmembrane helix</keyword>
<feature type="active site" evidence="7">
    <location>
        <position position="107"/>
    </location>
</feature>
<dbReference type="PANTHER" id="PTHR43390:SF1">
    <property type="entry name" value="CHLOROPLAST PROCESSING PEPTIDASE"/>
    <property type="match status" value="1"/>
</dbReference>
<dbReference type="GO" id="GO:0004252">
    <property type="term" value="F:serine-type endopeptidase activity"/>
    <property type="evidence" value="ECO:0007669"/>
    <property type="project" value="InterPro"/>
</dbReference>
<dbReference type="OrthoDB" id="9802919at2"/>
<reference evidence="10 11" key="1">
    <citation type="submission" date="2016-10" db="EMBL/GenBank/DDBJ databases">
        <authorList>
            <person name="de Groot N.N."/>
        </authorList>
    </citation>
    <scope>NUCLEOTIDE SEQUENCE [LARGE SCALE GENOMIC DNA]</scope>
    <source>
        <strain evidence="10 11">Sb04</strain>
    </source>
</reference>
<dbReference type="PANTHER" id="PTHR43390">
    <property type="entry name" value="SIGNAL PEPTIDASE I"/>
    <property type="match status" value="1"/>
</dbReference>
<evidence type="ECO:0000256" key="8">
    <source>
        <dbReference type="RuleBase" id="RU362042"/>
    </source>
</evidence>
<dbReference type="PROSITE" id="PS00501">
    <property type="entry name" value="SPASE_I_1"/>
    <property type="match status" value="1"/>
</dbReference>
<keyword evidence="5 8" id="KW-0645">Protease</keyword>
<dbReference type="Pfam" id="PF10502">
    <property type="entry name" value="Peptidase_S26"/>
    <property type="match status" value="1"/>
</dbReference>
<evidence type="ECO:0000313" key="11">
    <source>
        <dbReference type="Proteomes" id="UP000183816"/>
    </source>
</evidence>
<name>A0A1H0NIS8_STREI</name>
<evidence type="ECO:0000259" key="9">
    <source>
        <dbReference type="Pfam" id="PF10502"/>
    </source>
</evidence>
<dbReference type="NCBIfam" id="TIGR02227">
    <property type="entry name" value="sigpep_I_bact"/>
    <property type="match status" value="1"/>
</dbReference>
<keyword evidence="8" id="KW-0812">Transmembrane</keyword>
<dbReference type="InterPro" id="IPR019758">
    <property type="entry name" value="Pept_S26A_signal_pept_1_CS"/>
</dbReference>
<evidence type="ECO:0000256" key="2">
    <source>
        <dbReference type="ARBA" id="ARBA00004401"/>
    </source>
</evidence>
<evidence type="ECO:0000256" key="5">
    <source>
        <dbReference type="ARBA" id="ARBA00022670"/>
    </source>
</evidence>
<dbReference type="Gene3D" id="2.10.109.10">
    <property type="entry name" value="Umud Fragment, subunit A"/>
    <property type="match status" value="1"/>
</dbReference>
<comment type="similarity">
    <text evidence="3 8">Belongs to the peptidase S26 family.</text>
</comment>
<protein>
    <recommendedName>
        <fullName evidence="4 8">Signal peptidase I</fullName>
        <ecNumber evidence="4 8">3.4.21.89</ecNumber>
    </recommendedName>
</protein>
<evidence type="ECO:0000256" key="7">
    <source>
        <dbReference type="PIRSR" id="PIRSR600223-1"/>
    </source>
</evidence>
<dbReference type="InterPro" id="IPR019756">
    <property type="entry name" value="Pept_S26A_signal_pept_1_Ser-AS"/>
</dbReference>
<dbReference type="GO" id="GO:0009003">
    <property type="term" value="F:signal peptidase activity"/>
    <property type="evidence" value="ECO:0007669"/>
    <property type="project" value="UniProtKB-EC"/>
</dbReference>
<keyword evidence="8" id="KW-0472">Membrane</keyword>
<sequence>MKPIVEKKSQKINLSDLPKAEELSKELGKIKYRERYIRTLRSTVFTLVTVAALAVLVATIWLPVLQIYGNSMTPTLKAGDMVVSVSKKHLKQGDVVAFYYNNKVLVKRVIATSGQWVNIDKKGNVYVDGKKIKEPYLQKGEKDYGETNIDLPYQVPDGKYFVMGDHRKVSIDSRNKAVGVVDEEQLVGKLSFRIWPLPRMGTID</sequence>
<dbReference type="GO" id="GO:0006465">
    <property type="term" value="P:signal peptide processing"/>
    <property type="evidence" value="ECO:0007669"/>
    <property type="project" value="InterPro"/>
</dbReference>
<dbReference type="RefSeq" id="WP_074482338.1">
    <property type="nucleotide sequence ID" value="NZ_FNJK01000003.1"/>
</dbReference>
<evidence type="ECO:0000256" key="4">
    <source>
        <dbReference type="ARBA" id="ARBA00013208"/>
    </source>
</evidence>
<evidence type="ECO:0000313" key="10">
    <source>
        <dbReference type="EMBL" id="SDO92240.1"/>
    </source>
</evidence>
<dbReference type="CDD" id="cd06530">
    <property type="entry name" value="S26_SPase_I"/>
    <property type="match status" value="1"/>
</dbReference>
<keyword evidence="6 8" id="KW-0378">Hydrolase</keyword>
<dbReference type="InterPro" id="IPR036286">
    <property type="entry name" value="LexA/Signal_pep-like_sf"/>
</dbReference>
<feature type="transmembrane region" description="Helical" evidence="8">
    <location>
        <begin position="43"/>
        <end position="64"/>
    </location>
</feature>
<dbReference type="PROSITE" id="PS00761">
    <property type="entry name" value="SPASE_I_3"/>
    <property type="match status" value="1"/>
</dbReference>
<comment type="catalytic activity">
    <reaction evidence="1 8">
        <text>Cleavage of hydrophobic, N-terminal signal or leader sequences from secreted and periplasmic proteins.</text>
        <dbReference type="EC" id="3.4.21.89"/>
    </reaction>
</comment>
<dbReference type="Proteomes" id="UP000183816">
    <property type="component" value="Unassembled WGS sequence"/>
</dbReference>
<organism evidence="10 11">
    <name type="scientific">Streptococcus equinus</name>
    <name type="common">Streptococcus bovis</name>
    <dbReference type="NCBI Taxonomy" id="1335"/>
    <lineage>
        <taxon>Bacteria</taxon>
        <taxon>Bacillati</taxon>
        <taxon>Bacillota</taxon>
        <taxon>Bacilli</taxon>
        <taxon>Lactobacillales</taxon>
        <taxon>Streptococcaceae</taxon>
        <taxon>Streptococcus</taxon>
    </lineage>
</organism>
<evidence type="ECO:0000256" key="1">
    <source>
        <dbReference type="ARBA" id="ARBA00000677"/>
    </source>
</evidence>
<dbReference type="SUPFAM" id="SSF51306">
    <property type="entry name" value="LexA/Signal peptidase"/>
    <property type="match status" value="1"/>
</dbReference>
<dbReference type="InterPro" id="IPR000223">
    <property type="entry name" value="Pept_S26A_signal_pept_1"/>
</dbReference>